<keyword evidence="9" id="KW-1185">Reference proteome</keyword>
<dbReference type="RefSeq" id="XP_009064606.1">
    <property type="nucleotide sequence ID" value="XM_009066358.1"/>
</dbReference>
<keyword evidence="2 5" id="KW-0812">Transmembrane</keyword>
<dbReference type="GO" id="GO:0097035">
    <property type="term" value="P:regulation of membrane lipid distribution"/>
    <property type="evidence" value="ECO:0007669"/>
    <property type="project" value="TreeGrafter"/>
</dbReference>
<feature type="non-terminal residue" evidence="8">
    <location>
        <position position="192"/>
    </location>
</feature>
<dbReference type="PROSITE" id="PS50922">
    <property type="entry name" value="TLC"/>
    <property type="match status" value="1"/>
</dbReference>
<dbReference type="OMA" id="WMSLWLL"/>
<dbReference type="InterPro" id="IPR006634">
    <property type="entry name" value="TLC-dom"/>
</dbReference>
<protein>
    <recommendedName>
        <fullName evidence="7">TLC domain-containing protein</fullName>
    </recommendedName>
</protein>
<dbReference type="PANTHER" id="PTHR13439">
    <property type="entry name" value="CT120 PROTEIN"/>
    <property type="match status" value="1"/>
</dbReference>
<feature type="transmembrane region" description="Helical" evidence="6">
    <location>
        <begin position="6"/>
        <end position="25"/>
    </location>
</feature>
<evidence type="ECO:0000256" key="6">
    <source>
        <dbReference type="SAM" id="Phobius"/>
    </source>
</evidence>
<reference evidence="8 9" key="1">
    <citation type="journal article" date="2013" name="Nature">
        <title>Insights into bilaterian evolution from three spiralian genomes.</title>
        <authorList>
            <person name="Simakov O."/>
            <person name="Marletaz F."/>
            <person name="Cho S.J."/>
            <person name="Edsinger-Gonzales E."/>
            <person name="Havlak P."/>
            <person name="Hellsten U."/>
            <person name="Kuo D.H."/>
            <person name="Larsson T."/>
            <person name="Lv J."/>
            <person name="Arendt D."/>
            <person name="Savage R."/>
            <person name="Osoegawa K."/>
            <person name="de Jong P."/>
            <person name="Grimwood J."/>
            <person name="Chapman J.A."/>
            <person name="Shapiro H."/>
            <person name="Aerts A."/>
            <person name="Otillar R.P."/>
            <person name="Terry A.Y."/>
            <person name="Boore J.L."/>
            <person name="Grigoriev I.V."/>
            <person name="Lindberg D.R."/>
            <person name="Seaver E.C."/>
            <person name="Weisblat D.A."/>
            <person name="Putnam N.H."/>
            <person name="Rokhsar D.S."/>
        </authorList>
    </citation>
    <scope>NUCLEOTIDE SEQUENCE [LARGE SCALE GENOMIC DNA]</scope>
</reference>
<dbReference type="PANTHER" id="PTHR13439:SF4">
    <property type="entry name" value="TLC DOMAIN-CONTAINING PROTEIN"/>
    <property type="match status" value="1"/>
</dbReference>
<keyword evidence="3 6" id="KW-1133">Transmembrane helix</keyword>
<evidence type="ECO:0000256" key="1">
    <source>
        <dbReference type="ARBA" id="ARBA00004141"/>
    </source>
</evidence>
<dbReference type="GO" id="GO:0071709">
    <property type="term" value="P:membrane assembly"/>
    <property type="evidence" value="ECO:0007669"/>
    <property type="project" value="TreeGrafter"/>
</dbReference>
<feature type="transmembrane region" description="Helical" evidence="6">
    <location>
        <begin position="75"/>
        <end position="104"/>
    </location>
</feature>
<gene>
    <name evidence="8" type="ORF">LOTGIDRAFT_74365</name>
</gene>
<evidence type="ECO:0000256" key="5">
    <source>
        <dbReference type="PROSITE-ProRule" id="PRU00205"/>
    </source>
</evidence>
<dbReference type="CTD" id="20252129"/>
<dbReference type="GeneID" id="20252129"/>
<feature type="transmembrane region" description="Helical" evidence="6">
    <location>
        <begin position="125"/>
        <end position="150"/>
    </location>
</feature>
<keyword evidence="4 5" id="KW-0472">Membrane</keyword>
<dbReference type="HOGENOM" id="CLU_056440_2_1_1"/>
<feature type="domain" description="TLC" evidence="7">
    <location>
        <begin position="1"/>
        <end position="192"/>
    </location>
</feature>
<dbReference type="GO" id="GO:0007009">
    <property type="term" value="P:plasma membrane organization"/>
    <property type="evidence" value="ECO:0007669"/>
    <property type="project" value="TreeGrafter"/>
</dbReference>
<dbReference type="SMART" id="SM00724">
    <property type="entry name" value="TLC"/>
    <property type="match status" value="1"/>
</dbReference>
<evidence type="ECO:0000259" key="7">
    <source>
        <dbReference type="PROSITE" id="PS50922"/>
    </source>
</evidence>
<feature type="transmembrane region" description="Helical" evidence="6">
    <location>
        <begin position="162"/>
        <end position="187"/>
    </location>
</feature>
<dbReference type="GO" id="GO:0055091">
    <property type="term" value="P:phospholipid homeostasis"/>
    <property type="evidence" value="ECO:0007669"/>
    <property type="project" value="TreeGrafter"/>
</dbReference>
<accession>V4B7S0</accession>
<sequence>WRWKNITVSLVHALISSCWAVYCFYKSPKLAEDLISTYTVLSHSLVAVSMGYFIYDVCDMLVYQRTRQSLELLGHHAVILVAFSISVFTRLYVGYALVSLLVELNSIFLHSRQLMQIYGFAKNNCFYRLNSVTNLGTFVVFRISVLAWMTRWIVINRHLIPLVFYSVGSIGLAIITVMNIVLLYRLFRSDFI</sequence>
<feature type="transmembrane region" description="Helical" evidence="6">
    <location>
        <begin position="37"/>
        <end position="55"/>
    </location>
</feature>
<dbReference type="Proteomes" id="UP000030746">
    <property type="component" value="Unassembled WGS sequence"/>
</dbReference>
<dbReference type="KEGG" id="lgi:LOTGIDRAFT_74365"/>
<organism evidence="8 9">
    <name type="scientific">Lottia gigantea</name>
    <name type="common">Giant owl limpet</name>
    <dbReference type="NCBI Taxonomy" id="225164"/>
    <lineage>
        <taxon>Eukaryota</taxon>
        <taxon>Metazoa</taxon>
        <taxon>Spiralia</taxon>
        <taxon>Lophotrochozoa</taxon>
        <taxon>Mollusca</taxon>
        <taxon>Gastropoda</taxon>
        <taxon>Patellogastropoda</taxon>
        <taxon>Lottioidea</taxon>
        <taxon>Lottiidae</taxon>
        <taxon>Lottia</taxon>
    </lineage>
</organism>
<evidence type="ECO:0000256" key="4">
    <source>
        <dbReference type="ARBA" id="ARBA00023136"/>
    </source>
</evidence>
<feature type="non-terminal residue" evidence="8">
    <location>
        <position position="1"/>
    </location>
</feature>
<evidence type="ECO:0000313" key="8">
    <source>
        <dbReference type="EMBL" id="ESO84684.1"/>
    </source>
</evidence>
<dbReference type="OrthoDB" id="10266980at2759"/>
<name>V4B7S0_LOTGI</name>
<dbReference type="Pfam" id="PF03798">
    <property type="entry name" value="TRAM_LAG1_CLN8"/>
    <property type="match status" value="1"/>
</dbReference>
<evidence type="ECO:0000256" key="2">
    <source>
        <dbReference type="ARBA" id="ARBA00022692"/>
    </source>
</evidence>
<dbReference type="EMBL" id="KB203440">
    <property type="protein sequence ID" value="ESO84684.1"/>
    <property type="molecule type" value="Genomic_DNA"/>
</dbReference>
<evidence type="ECO:0000256" key="3">
    <source>
        <dbReference type="ARBA" id="ARBA00022989"/>
    </source>
</evidence>
<proteinExistence type="predicted"/>
<dbReference type="InterPro" id="IPR050846">
    <property type="entry name" value="TLCD"/>
</dbReference>
<evidence type="ECO:0000313" key="9">
    <source>
        <dbReference type="Proteomes" id="UP000030746"/>
    </source>
</evidence>
<dbReference type="AlphaFoldDB" id="V4B7S0"/>
<dbReference type="GO" id="GO:0005886">
    <property type="term" value="C:plasma membrane"/>
    <property type="evidence" value="ECO:0007669"/>
    <property type="project" value="TreeGrafter"/>
</dbReference>
<comment type="subcellular location">
    <subcellularLocation>
        <location evidence="1">Membrane</location>
        <topology evidence="1">Multi-pass membrane protein</topology>
    </subcellularLocation>
</comment>